<proteinExistence type="predicted"/>
<dbReference type="GeneID" id="79267317"/>
<name>A0ABD5ZQJ7_9EURY</name>
<reference evidence="2 3" key="1">
    <citation type="journal article" date="2019" name="Int. J. Syst. Evol. Microbiol.">
        <title>The Global Catalogue of Microorganisms (GCM) 10K type strain sequencing project: providing services to taxonomists for standard genome sequencing and annotation.</title>
        <authorList>
            <consortium name="The Broad Institute Genomics Platform"/>
            <consortium name="The Broad Institute Genome Sequencing Center for Infectious Disease"/>
            <person name="Wu L."/>
            <person name="Ma J."/>
        </authorList>
    </citation>
    <scope>NUCLEOTIDE SEQUENCE [LARGE SCALE GENOMIC DNA]</scope>
    <source>
        <strain evidence="2 3">DT85</strain>
    </source>
</reference>
<accession>A0ABD5ZQJ7</accession>
<evidence type="ECO:0000313" key="3">
    <source>
        <dbReference type="Proteomes" id="UP001596398"/>
    </source>
</evidence>
<keyword evidence="3" id="KW-1185">Reference proteome</keyword>
<feature type="compositionally biased region" description="Basic and acidic residues" evidence="1">
    <location>
        <begin position="88"/>
        <end position="105"/>
    </location>
</feature>
<organism evidence="2 3">
    <name type="scientific">Halosegnis marinus</name>
    <dbReference type="NCBI Taxonomy" id="3034023"/>
    <lineage>
        <taxon>Archaea</taxon>
        <taxon>Methanobacteriati</taxon>
        <taxon>Methanobacteriota</taxon>
        <taxon>Stenosarchaea group</taxon>
        <taxon>Halobacteria</taxon>
        <taxon>Halobacteriales</taxon>
        <taxon>Natronomonadaceae</taxon>
        <taxon>Halosegnis</taxon>
    </lineage>
</organism>
<dbReference type="EMBL" id="JBHTAP010000001">
    <property type="protein sequence ID" value="MFC7235620.1"/>
    <property type="molecule type" value="Genomic_DNA"/>
</dbReference>
<dbReference type="Proteomes" id="UP001596398">
    <property type="component" value="Unassembled WGS sequence"/>
</dbReference>
<evidence type="ECO:0000256" key="1">
    <source>
        <dbReference type="SAM" id="MobiDB-lite"/>
    </source>
</evidence>
<sequence>MDEELGTATIVYETPDGTVEKRVENEHLAYFQDHWILKAEEHEEGDVVRRIPRERVHYVERPVGEFREEVATLRNQVESFAEDIRERVLGGERRAGEEADDEPTRIDVGSGEDEDTR</sequence>
<comment type="caution">
    <text evidence="2">The sequence shown here is derived from an EMBL/GenBank/DDBJ whole genome shotgun (WGS) entry which is preliminary data.</text>
</comment>
<protein>
    <submittedName>
        <fullName evidence="2">Uncharacterized protein</fullName>
    </submittedName>
</protein>
<evidence type="ECO:0000313" key="2">
    <source>
        <dbReference type="EMBL" id="MFC7235620.1"/>
    </source>
</evidence>
<dbReference type="RefSeq" id="WP_276233757.1">
    <property type="nucleotide sequence ID" value="NZ_CP119802.1"/>
</dbReference>
<dbReference type="AlphaFoldDB" id="A0ABD5ZQJ7"/>
<feature type="region of interest" description="Disordered" evidence="1">
    <location>
        <begin position="88"/>
        <end position="117"/>
    </location>
</feature>
<gene>
    <name evidence="2" type="ORF">ACFQJ4_09875</name>
</gene>